<protein>
    <submittedName>
        <fullName evidence="9">Putative sugar transferase domain-containing protein</fullName>
    </submittedName>
</protein>
<organism evidence="9 10">
    <name type="scientific">Photobacterium gaetbulicola Gung47</name>
    <dbReference type="NCBI Taxonomy" id="658445"/>
    <lineage>
        <taxon>Bacteria</taxon>
        <taxon>Pseudomonadati</taxon>
        <taxon>Pseudomonadota</taxon>
        <taxon>Gammaproteobacteria</taxon>
        <taxon>Vibrionales</taxon>
        <taxon>Vibrionaceae</taxon>
        <taxon>Photobacterium</taxon>
    </lineage>
</organism>
<evidence type="ECO:0000313" key="9">
    <source>
        <dbReference type="EMBL" id="AJR09050.1"/>
    </source>
</evidence>
<keyword evidence="3 9" id="KW-0808">Transferase</keyword>
<reference evidence="9 10" key="1">
    <citation type="submission" date="2013-05" db="EMBL/GenBank/DDBJ databases">
        <title>Complete genome sequence of the lipase-producing bacterium Photobacterium gaetbulicola Gung47.</title>
        <authorList>
            <person name="Kim Y.-O."/>
        </authorList>
    </citation>
    <scope>NUCLEOTIDE SEQUENCE [LARGE SCALE GENOMIC DNA]</scope>
    <source>
        <strain evidence="9 10">Gung47</strain>
    </source>
</reference>
<feature type="transmembrane region" description="Helical" evidence="7">
    <location>
        <begin position="12"/>
        <end position="33"/>
    </location>
</feature>
<feature type="transmembrane region" description="Helical" evidence="7">
    <location>
        <begin position="277"/>
        <end position="298"/>
    </location>
</feature>
<proteinExistence type="inferred from homology"/>
<dbReference type="GO" id="GO:0016020">
    <property type="term" value="C:membrane"/>
    <property type="evidence" value="ECO:0007669"/>
    <property type="project" value="UniProtKB-SubCell"/>
</dbReference>
<evidence type="ECO:0000256" key="2">
    <source>
        <dbReference type="ARBA" id="ARBA00006464"/>
    </source>
</evidence>
<dbReference type="PANTHER" id="PTHR30576:SF0">
    <property type="entry name" value="UNDECAPRENYL-PHOSPHATE N-ACETYLGALACTOSAMINYL 1-PHOSPHATE TRANSFERASE-RELATED"/>
    <property type="match status" value="1"/>
</dbReference>
<evidence type="ECO:0000313" key="10">
    <source>
        <dbReference type="Proteomes" id="UP000032303"/>
    </source>
</evidence>
<gene>
    <name evidence="9" type="ORF">H744_2c2387</name>
</gene>
<dbReference type="InterPro" id="IPR017475">
    <property type="entry name" value="EPS_sugar_tfrase"/>
</dbReference>
<feature type="domain" description="Bacterial sugar transferase" evidence="8">
    <location>
        <begin position="281"/>
        <end position="463"/>
    </location>
</feature>
<keyword evidence="6 7" id="KW-0472">Membrane</keyword>
<dbReference type="EMBL" id="CP005974">
    <property type="protein sequence ID" value="AJR09050.1"/>
    <property type="molecule type" value="Genomic_DNA"/>
</dbReference>
<dbReference type="InterPro" id="IPR017464">
    <property type="entry name" value="Sugar_tfrase_EpsB_2"/>
</dbReference>
<dbReference type="Proteomes" id="UP000032303">
    <property type="component" value="Chromosome 2"/>
</dbReference>
<evidence type="ECO:0000256" key="1">
    <source>
        <dbReference type="ARBA" id="ARBA00004141"/>
    </source>
</evidence>
<evidence type="ECO:0000256" key="6">
    <source>
        <dbReference type="ARBA" id="ARBA00023136"/>
    </source>
</evidence>
<keyword evidence="10" id="KW-1185">Reference proteome</keyword>
<evidence type="ECO:0000256" key="7">
    <source>
        <dbReference type="SAM" id="Phobius"/>
    </source>
</evidence>
<dbReference type="NCBIfam" id="TIGR03025">
    <property type="entry name" value="EPS_sugtrans"/>
    <property type="match status" value="1"/>
</dbReference>
<feature type="transmembrane region" description="Helical" evidence="7">
    <location>
        <begin position="53"/>
        <end position="74"/>
    </location>
</feature>
<dbReference type="NCBIfam" id="TIGR03013">
    <property type="entry name" value="EpsB_2"/>
    <property type="match status" value="1"/>
</dbReference>
<accession>A0A0C5X146</accession>
<dbReference type="STRING" id="658445.H744_2c2387"/>
<keyword evidence="4 7" id="KW-0812">Transmembrane</keyword>
<dbReference type="GO" id="GO:0016780">
    <property type="term" value="F:phosphotransferase activity, for other substituted phosphate groups"/>
    <property type="evidence" value="ECO:0007669"/>
    <property type="project" value="TreeGrafter"/>
</dbReference>
<dbReference type="Pfam" id="PF02397">
    <property type="entry name" value="Bac_transf"/>
    <property type="match status" value="1"/>
</dbReference>
<feature type="transmembrane region" description="Helical" evidence="7">
    <location>
        <begin position="119"/>
        <end position="138"/>
    </location>
</feature>
<evidence type="ECO:0000256" key="5">
    <source>
        <dbReference type="ARBA" id="ARBA00022989"/>
    </source>
</evidence>
<sequence length="468" mass="53896">MIMRKSKFHDLNISNATLIFADLVVLSLVFYFINIHNTSSSPNNQDIVKYLVISTQFIFFTIPTQLTILAVGLYNEKIRESFNGIVVRLSVALFLAYFFSFSLSLISSSEYLFSQTRETLYIAALSALIVTRFIAISCKYEQMGKRRVLLLGHGNRAKLINSTMRRATDRVNFEIVGYIKFPGDEVVDEGNIKQIELSVPLEKYIIEQNIDEVVIALDERRNNLPSDSLFYCKLHDIQITDVIDFIERETGQIAVNHIYPSFILYNDKSSDNLITSFLNWLFNTIIGLLILSVTWPLIIITIICIKLEDGLTAPVFYTQKRVGLKGKIFSICKFRSMVIDAEKNGEQMSGKSDNRITRVGRIIRKYRIDELPQLFNVFSGNMCFVGPRPERPQFTKQFEDTIPYYSHRHNVKPGLTGWAQLKYPYGDGLNDAREKLKFDLYYIKHRSLMLDILILIRTSEIVIFGKGR</sequence>
<dbReference type="AlphaFoldDB" id="A0A0C5X146"/>
<dbReference type="KEGG" id="pgb:H744_2c2387"/>
<dbReference type="HOGENOM" id="CLU_024920_0_0_6"/>
<name>A0A0C5X146_9GAMM</name>
<dbReference type="Gene3D" id="3.40.50.720">
    <property type="entry name" value="NAD(P)-binding Rossmann-like Domain"/>
    <property type="match status" value="1"/>
</dbReference>
<dbReference type="PANTHER" id="PTHR30576">
    <property type="entry name" value="COLANIC BIOSYNTHESIS UDP-GLUCOSE LIPID CARRIER TRANSFERASE"/>
    <property type="match status" value="1"/>
</dbReference>
<comment type="subcellular location">
    <subcellularLocation>
        <location evidence="1">Membrane</location>
        <topology evidence="1">Multi-pass membrane protein</topology>
    </subcellularLocation>
</comment>
<evidence type="ECO:0000259" key="8">
    <source>
        <dbReference type="Pfam" id="PF02397"/>
    </source>
</evidence>
<evidence type="ECO:0000256" key="3">
    <source>
        <dbReference type="ARBA" id="ARBA00022679"/>
    </source>
</evidence>
<keyword evidence="5 7" id="KW-1133">Transmembrane helix</keyword>
<dbReference type="PATRIC" id="fig|658445.3.peg.4394"/>
<evidence type="ECO:0000256" key="4">
    <source>
        <dbReference type="ARBA" id="ARBA00022692"/>
    </source>
</evidence>
<feature type="transmembrane region" description="Helical" evidence="7">
    <location>
        <begin position="86"/>
        <end position="107"/>
    </location>
</feature>
<dbReference type="InterPro" id="IPR003362">
    <property type="entry name" value="Bact_transf"/>
</dbReference>
<comment type="similarity">
    <text evidence="2">Belongs to the bacterial sugar transferase family.</text>
</comment>